<dbReference type="OrthoDB" id="9787979at2"/>
<feature type="domain" description="Glycosyltransferase 2-like" evidence="4">
    <location>
        <begin position="23"/>
        <end position="178"/>
    </location>
</feature>
<dbReference type="SUPFAM" id="SSF53448">
    <property type="entry name" value="Nucleotide-diphospho-sugar transferases"/>
    <property type="match status" value="1"/>
</dbReference>
<dbReference type="InterPro" id="IPR050834">
    <property type="entry name" value="Glycosyltransf_2"/>
</dbReference>
<evidence type="ECO:0000259" key="4">
    <source>
        <dbReference type="Pfam" id="PF00535"/>
    </source>
</evidence>
<dbReference type="GO" id="GO:0016757">
    <property type="term" value="F:glycosyltransferase activity"/>
    <property type="evidence" value="ECO:0007669"/>
    <property type="project" value="UniProtKB-KW"/>
</dbReference>
<comment type="caution">
    <text evidence="5">The sequence shown here is derived from an EMBL/GenBank/DDBJ whole genome shotgun (WGS) entry which is preliminary data.</text>
</comment>
<accession>A0A118DM63</accession>
<comment type="similarity">
    <text evidence="1">Belongs to the glycosyltransferase 2 family.</text>
</comment>
<protein>
    <submittedName>
        <fullName evidence="5">Glycosyl transferase</fullName>
    </submittedName>
</protein>
<evidence type="ECO:0000256" key="1">
    <source>
        <dbReference type="ARBA" id="ARBA00006739"/>
    </source>
</evidence>
<dbReference type="PANTHER" id="PTHR43685:SF5">
    <property type="entry name" value="GLYCOSYLTRANSFERASE EPSE-RELATED"/>
    <property type="match status" value="1"/>
</dbReference>
<evidence type="ECO:0000256" key="2">
    <source>
        <dbReference type="ARBA" id="ARBA00022676"/>
    </source>
</evidence>
<keyword evidence="2" id="KW-0328">Glycosyltransferase</keyword>
<dbReference type="RefSeq" id="WP_059519722.1">
    <property type="nucleotide sequence ID" value="NZ_LOWA01000054.1"/>
</dbReference>
<dbReference type="AlphaFoldDB" id="A0A118DM63"/>
<dbReference type="PANTHER" id="PTHR43685">
    <property type="entry name" value="GLYCOSYLTRANSFERASE"/>
    <property type="match status" value="1"/>
</dbReference>
<evidence type="ECO:0000256" key="3">
    <source>
        <dbReference type="ARBA" id="ARBA00022679"/>
    </source>
</evidence>
<dbReference type="Pfam" id="PF00535">
    <property type="entry name" value="Glycos_transf_2"/>
    <property type="match status" value="1"/>
</dbReference>
<dbReference type="InterPro" id="IPR001173">
    <property type="entry name" value="Glyco_trans_2-like"/>
</dbReference>
<keyword evidence="3 5" id="KW-0808">Transferase</keyword>
<name>A0A118DM63_9BURK</name>
<reference evidence="5 6" key="1">
    <citation type="submission" date="2015-11" db="EMBL/GenBank/DDBJ databases">
        <title>Expanding the genomic diversity of Burkholderia species for the development of highly accurate diagnostics.</title>
        <authorList>
            <person name="Sahl J."/>
            <person name="Keim P."/>
            <person name="Wagner D."/>
        </authorList>
    </citation>
    <scope>NUCLEOTIDE SEQUENCE [LARGE SCALE GENOMIC DNA]</scope>
    <source>
        <strain evidence="5 6">TSV85</strain>
    </source>
</reference>
<sequence length="309" mass="34108">MHRHIRVTPARVALPPGEPRMTAIVLTYRRTAELARTLSRLAELPDRPAVVVVDNASDDGTASLVRRRFPHVALVHAPANLGAAGRNLGVALARTRHIAFCDDDTWWAPGSLTEAANLLDAYPHVAAVTARVLVGPERREDPTCRLMADSPLDAGVALPGRPILGLLAGASAFRRDAFVNAGGYHPRYFLGGEEALLALDLCRTGAWLVYAPHLTVHHYPSAQRDMRTRASVSARNALWTAWLRWPASAALAHTARMLPHLWREHGVADALAGLPWILRERHVIPPHVERMRRRLDDDARRRARTPPHA</sequence>
<dbReference type="Proteomes" id="UP000062788">
    <property type="component" value="Unassembled WGS sequence"/>
</dbReference>
<dbReference type="InterPro" id="IPR029044">
    <property type="entry name" value="Nucleotide-diphossugar_trans"/>
</dbReference>
<proteinExistence type="inferred from homology"/>
<gene>
    <name evidence="5" type="ORF">WS67_20590</name>
</gene>
<evidence type="ECO:0000313" key="6">
    <source>
        <dbReference type="Proteomes" id="UP000062788"/>
    </source>
</evidence>
<organism evidence="5 6">
    <name type="scientific">Burkholderia singularis</name>
    <dbReference type="NCBI Taxonomy" id="1503053"/>
    <lineage>
        <taxon>Bacteria</taxon>
        <taxon>Pseudomonadati</taxon>
        <taxon>Pseudomonadota</taxon>
        <taxon>Betaproteobacteria</taxon>
        <taxon>Burkholderiales</taxon>
        <taxon>Burkholderiaceae</taxon>
        <taxon>Burkholderia</taxon>
        <taxon>pseudomallei group</taxon>
    </lineage>
</organism>
<evidence type="ECO:0000313" key="5">
    <source>
        <dbReference type="EMBL" id="KVE24501.1"/>
    </source>
</evidence>
<keyword evidence="6" id="KW-1185">Reference proteome</keyword>
<dbReference type="Gene3D" id="3.90.550.10">
    <property type="entry name" value="Spore Coat Polysaccharide Biosynthesis Protein SpsA, Chain A"/>
    <property type="match status" value="1"/>
</dbReference>
<dbReference type="EMBL" id="LOWA01000054">
    <property type="protein sequence ID" value="KVE24501.1"/>
    <property type="molecule type" value="Genomic_DNA"/>
</dbReference>